<accession>A0ABY4CDG6</accession>
<sequence>MKERNIHLLEKTATPQSYASSEEVEFAVRALTPGDRKKLLLSARFWWRKFGLHYSELQPEDLLQEAVCRALSGDRKWPKHVSFIKFISQTIKSIAGHHRTSRESELDRINQKITDGSSDQDSKIDAAAEVEKIRIFFGEDTQGFEVLKLKAEGLDGVEIMEALELDEKEWETVRKRVQRKVAKYIASKEEE</sequence>
<dbReference type="EMBL" id="CP093442">
    <property type="protein sequence ID" value="UOF02883.1"/>
    <property type="molecule type" value="Genomic_DNA"/>
</dbReference>
<evidence type="ECO:0000313" key="1">
    <source>
        <dbReference type="EMBL" id="UOF02883.1"/>
    </source>
</evidence>
<dbReference type="RefSeq" id="WP_243540702.1">
    <property type="nucleotide sequence ID" value="NZ_CP093442.1"/>
</dbReference>
<evidence type="ECO:0000313" key="2">
    <source>
        <dbReference type="Proteomes" id="UP000830116"/>
    </source>
</evidence>
<protein>
    <recommendedName>
        <fullName evidence="3">Sigma-70 family RNA polymerase sigma factor</fullName>
    </recommendedName>
</protein>
<name>A0ABY4CDG6_9BACT</name>
<organism evidence="1 2">
    <name type="scientific">Bdellovibrio reynosensis</name>
    <dbReference type="NCBI Taxonomy" id="2835041"/>
    <lineage>
        <taxon>Bacteria</taxon>
        <taxon>Pseudomonadati</taxon>
        <taxon>Bdellovibrionota</taxon>
        <taxon>Bdellovibrionia</taxon>
        <taxon>Bdellovibrionales</taxon>
        <taxon>Pseudobdellovibrionaceae</taxon>
        <taxon>Bdellovibrio</taxon>
    </lineage>
</organism>
<reference evidence="1" key="1">
    <citation type="submission" date="2022-03" db="EMBL/GenBank/DDBJ databases">
        <title>Genome Identification and Characterization of new species Bdellovibrio reynosense LBG001 sp. nov. from a Mexico soil sample.</title>
        <authorList>
            <person name="Camilli A."/>
            <person name="Ajao Y."/>
            <person name="Guo X."/>
        </authorList>
    </citation>
    <scope>NUCLEOTIDE SEQUENCE</scope>
    <source>
        <strain evidence="1">LBG001</strain>
    </source>
</reference>
<dbReference type="Proteomes" id="UP000830116">
    <property type="component" value="Chromosome"/>
</dbReference>
<gene>
    <name evidence="1" type="ORF">MNR06_07945</name>
</gene>
<keyword evidence="2" id="KW-1185">Reference proteome</keyword>
<evidence type="ECO:0008006" key="3">
    <source>
        <dbReference type="Google" id="ProtNLM"/>
    </source>
</evidence>
<proteinExistence type="predicted"/>